<evidence type="ECO:0000259" key="2">
    <source>
        <dbReference type="Pfam" id="PF02720"/>
    </source>
</evidence>
<proteinExistence type="predicted"/>
<feature type="region of interest" description="Disordered" evidence="1">
    <location>
        <begin position="482"/>
        <end position="588"/>
    </location>
</feature>
<reference evidence="3 4" key="1">
    <citation type="submission" date="2019-10" db="EMBL/GenBank/DDBJ databases">
        <title>Georgenia wutianyii sp. nov. and Georgenia yuyongxinii sp. nov. isolated from plateau pika (Ochotona curzoniae) in the Qinghai-Tibet plateau of China.</title>
        <authorList>
            <person name="Tian Z."/>
        </authorList>
    </citation>
    <scope>NUCLEOTIDE SEQUENCE [LARGE SCALE GENOMIC DNA]</scope>
    <source>
        <strain evidence="3 4">JCM 19765</strain>
    </source>
</reference>
<dbReference type="Pfam" id="PF02720">
    <property type="entry name" value="DUF222"/>
    <property type="match status" value="1"/>
</dbReference>
<dbReference type="OrthoDB" id="5197219at2"/>
<feature type="non-terminal residue" evidence="3">
    <location>
        <position position="824"/>
    </location>
</feature>
<name>A0A6N7EMN1_9MICO</name>
<protein>
    <submittedName>
        <fullName evidence="3">DUF222 domain-containing protein</fullName>
    </submittedName>
</protein>
<feature type="compositionally biased region" description="Low complexity" evidence="1">
    <location>
        <begin position="572"/>
        <end position="588"/>
    </location>
</feature>
<evidence type="ECO:0000313" key="4">
    <source>
        <dbReference type="Proteomes" id="UP000437709"/>
    </source>
</evidence>
<dbReference type="Proteomes" id="UP000437709">
    <property type="component" value="Unassembled WGS sequence"/>
</dbReference>
<feature type="region of interest" description="Disordered" evidence="1">
    <location>
        <begin position="1"/>
        <end position="52"/>
    </location>
</feature>
<organism evidence="3 4">
    <name type="scientific">Georgenia subflava</name>
    <dbReference type="NCBI Taxonomy" id="1622177"/>
    <lineage>
        <taxon>Bacteria</taxon>
        <taxon>Bacillati</taxon>
        <taxon>Actinomycetota</taxon>
        <taxon>Actinomycetes</taxon>
        <taxon>Micrococcales</taxon>
        <taxon>Bogoriellaceae</taxon>
        <taxon>Georgenia</taxon>
    </lineage>
</organism>
<feature type="compositionally biased region" description="Low complexity" evidence="1">
    <location>
        <begin position="35"/>
        <end position="52"/>
    </location>
</feature>
<feature type="domain" description="DUF222" evidence="2">
    <location>
        <begin position="203"/>
        <end position="420"/>
    </location>
</feature>
<dbReference type="EMBL" id="WHPC01000101">
    <property type="protein sequence ID" value="MPV38691.1"/>
    <property type="molecule type" value="Genomic_DNA"/>
</dbReference>
<feature type="compositionally biased region" description="Low complexity" evidence="1">
    <location>
        <begin position="498"/>
        <end position="509"/>
    </location>
</feature>
<keyword evidence="4" id="KW-1185">Reference proteome</keyword>
<sequence>MVEDELERSVGGALTPRSGTAAPAARLGSSPMPQAVPGAAVAGPDAEPPDGGECCELAATGGVCEHMVAVVERARAEDRVALAAQLAELERMDSRELAALAAEGYPLACELLAAPNPGDTDDLDLRDPRHRDDDHCCENAGDAASAPGHQSVRGCGPVGGHGLDMPVDVLAVLEPGRALAAELDGLDLASLDDYALVEVLAAARRVESWAASVTARAAAQLSHAEVFDPARFGSRDPEAAAVPEEIALRLGITKGESKKLIALGRGIEGSFGATGRALSSGRIDARKAAEIVTTLAHRPGAVAWFVEQEVLGQAGEQTVHQLTRGLAKALIAVDAEDAAAAHARARRERHVTHPRPLPDGMASMYVVGAAQDLVGVDLVLDAVAAAAKAGGDPRSRDQLRADAFFTLSAGAMESRWVGQPPRSSTGPPGETRPGSPPGEAPDSVPGSVPGSAPGSVPGAVADSVPGAAAGGGGAVSAGGLEADGSAASATSGVPDCLASPAPSTSAAAEPESDPVGSTVVVSTGPEPGDQGTAAPAAGDQGTIAPAAGDQGTAAPAADDQGTGAPAAGGQGTAAPAAGDQGTAAPAAGDQGVAAPVAGEDLAVAASDEAGVSSVRCCGTADGDGCGCVAAALGVLPELLRRLRFGPGMRLGDARTNRTEIRLVVPLSVALPPHEPTGAGTAADTGGTRFVGGTDTTVTAGADGSGTAAATADRTDAVDEATGVAGGDAGAAAESPSARFWDDPPLSEVAELVGYGPVTADVARAIAAGGTWRRIVTDPLSGAVLDVGRRRYRPPADLAAYVRERDKTCIRPGCSTPATRCQLDH</sequence>
<feature type="compositionally biased region" description="Low complexity" evidence="1">
    <location>
        <begin position="544"/>
        <end position="565"/>
    </location>
</feature>
<dbReference type="AlphaFoldDB" id="A0A6N7EMN1"/>
<dbReference type="RefSeq" id="WP_152816377.1">
    <property type="nucleotide sequence ID" value="NZ_WHPC01000101.1"/>
</dbReference>
<evidence type="ECO:0000313" key="3">
    <source>
        <dbReference type="EMBL" id="MPV38691.1"/>
    </source>
</evidence>
<evidence type="ECO:0000256" key="1">
    <source>
        <dbReference type="SAM" id="MobiDB-lite"/>
    </source>
</evidence>
<comment type="caution">
    <text evidence="3">The sequence shown here is derived from an EMBL/GenBank/DDBJ whole genome shotgun (WGS) entry which is preliminary data.</text>
</comment>
<accession>A0A6N7EMN1</accession>
<dbReference type="InterPro" id="IPR003870">
    <property type="entry name" value="DUF222"/>
</dbReference>
<gene>
    <name evidence="3" type="ORF">GB881_16870</name>
</gene>
<feature type="region of interest" description="Disordered" evidence="1">
    <location>
        <begin position="412"/>
        <end position="463"/>
    </location>
</feature>